<dbReference type="InterPro" id="IPR038765">
    <property type="entry name" value="Papain-like_cys_pep_sf"/>
</dbReference>
<dbReference type="Proteomes" id="UP000663844">
    <property type="component" value="Unassembled WGS sequence"/>
</dbReference>
<feature type="compositionally biased region" description="Polar residues" evidence="2">
    <location>
        <begin position="390"/>
        <end position="400"/>
    </location>
</feature>
<feature type="domain" description="Peptidase C1A papain C-terminal" evidence="3">
    <location>
        <begin position="48"/>
        <end position="260"/>
    </location>
</feature>
<gene>
    <name evidence="4" type="ORF">JYZ213_LOCUS13257</name>
    <name evidence="5" type="ORF">OXD698_LOCUS29017</name>
</gene>
<dbReference type="EMBL" id="CAJNOG010000106">
    <property type="protein sequence ID" value="CAF0950356.1"/>
    <property type="molecule type" value="Genomic_DNA"/>
</dbReference>
<dbReference type="CDD" id="cd02619">
    <property type="entry name" value="Peptidase_C1"/>
    <property type="match status" value="1"/>
</dbReference>
<protein>
    <recommendedName>
        <fullName evidence="3">Peptidase C1A papain C-terminal domain-containing protein</fullName>
    </recommendedName>
</protein>
<evidence type="ECO:0000259" key="3">
    <source>
        <dbReference type="SMART" id="SM00645"/>
    </source>
</evidence>
<evidence type="ECO:0000313" key="5">
    <source>
        <dbReference type="EMBL" id="CAF3992279.1"/>
    </source>
</evidence>
<proteinExistence type="inferred from homology"/>
<organism evidence="5 6">
    <name type="scientific">Adineta steineri</name>
    <dbReference type="NCBI Taxonomy" id="433720"/>
    <lineage>
        <taxon>Eukaryota</taxon>
        <taxon>Metazoa</taxon>
        <taxon>Spiralia</taxon>
        <taxon>Gnathifera</taxon>
        <taxon>Rotifera</taxon>
        <taxon>Eurotatoria</taxon>
        <taxon>Bdelloidea</taxon>
        <taxon>Adinetida</taxon>
        <taxon>Adinetidae</taxon>
        <taxon>Adineta</taxon>
    </lineage>
</organism>
<sequence>MPLKAFLLNEIFGRKCRLNGVWPSDRLPNKSHLRQSFSDRVVYSPEELPPKTDLRNDMTSVENQSSIGSCSANALAGAYEYLTKKKHGEQIDVSRLFIYYNGRAKENSSGSVTDSGCSMTSAIEALEEFGTCVESIWPYDVSRVNTRPNNQAYQEAKPHTISEALQVKVDLYEMKSCLAQGFPFVFGLRLFTSFDKAATGGVVPMPSSSDRSRQSDGSHALVAVGYSDQSQSFIVRNSWGEDWGDRGYCYIPYDYLSDPDLCFDSWTIRKVSGDDIGQDHWDYNDDTDYQSNANNYGDDDSNGTIQHFDEDDFGGMNFGGGGGADGGFNRGRNDQQWNQDDNNFGFNDRGNDDQGWNQNDNSGYNDRGNYDQQWNQDNNSGYNDRGNYDQGWNQGDNSGYNDRGDYGQGWNQDNQSGSHHKHHGHHHHKH</sequence>
<dbReference type="Pfam" id="PF00112">
    <property type="entry name" value="Peptidase_C1"/>
    <property type="match status" value="1"/>
</dbReference>
<dbReference type="SUPFAM" id="SSF54001">
    <property type="entry name" value="Cysteine proteinases"/>
    <property type="match status" value="1"/>
</dbReference>
<dbReference type="Proteomes" id="UP000663845">
    <property type="component" value="Unassembled WGS sequence"/>
</dbReference>
<evidence type="ECO:0000313" key="6">
    <source>
        <dbReference type="Proteomes" id="UP000663844"/>
    </source>
</evidence>
<dbReference type="Gene3D" id="3.90.70.10">
    <property type="entry name" value="Cysteine proteinases"/>
    <property type="match status" value="1"/>
</dbReference>
<comment type="caution">
    <text evidence="5">The sequence shown here is derived from an EMBL/GenBank/DDBJ whole genome shotgun (WGS) entry which is preliminary data.</text>
</comment>
<evidence type="ECO:0000256" key="2">
    <source>
        <dbReference type="SAM" id="MobiDB-lite"/>
    </source>
</evidence>
<dbReference type="GO" id="GO:0008234">
    <property type="term" value="F:cysteine-type peptidase activity"/>
    <property type="evidence" value="ECO:0007669"/>
    <property type="project" value="InterPro"/>
</dbReference>
<dbReference type="SMART" id="SM00645">
    <property type="entry name" value="Pept_C1"/>
    <property type="match status" value="1"/>
</dbReference>
<feature type="compositionally biased region" description="Low complexity" evidence="2">
    <location>
        <begin position="334"/>
        <end position="361"/>
    </location>
</feature>
<name>A0A819N5E3_9BILA</name>
<feature type="compositionally biased region" description="Basic residues" evidence="2">
    <location>
        <begin position="418"/>
        <end position="430"/>
    </location>
</feature>
<feature type="compositionally biased region" description="Gly residues" evidence="2">
    <location>
        <begin position="316"/>
        <end position="329"/>
    </location>
</feature>
<dbReference type="InterPro" id="IPR025660">
    <property type="entry name" value="Pept_his_AS"/>
</dbReference>
<evidence type="ECO:0000256" key="1">
    <source>
        <dbReference type="ARBA" id="ARBA00008455"/>
    </source>
</evidence>
<dbReference type="GO" id="GO:0006508">
    <property type="term" value="P:proteolysis"/>
    <property type="evidence" value="ECO:0007669"/>
    <property type="project" value="InterPro"/>
</dbReference>
<dbReference type="InterPro" id="IPR000668">
    <property type="entry name" value="Peptidase_C1A_C"/>
</dbReference>
<dbReference type="PROSITE" id="PS00639">
    <property type="entry name" value="THIOL_PROTEASE_HIS"/>
    <property type="match status" value="1"/>
</dbReference>
<dbReference type="EMBL" id="CAJOAZ010003206">
    <property type="protein sequence ID" value="CAF3992279.1"/>
    <property type="molecule type" value="Genomic_DNA"/>
</dbReference>
<dbReference type="InterPro" id="IPR013128">
    <property type="entry name" value="Peptidase_C1A"/>
</dbReference>
<feature type="region of interest" description="Disordered" evidence="2">
    <location>
        <begin position="291"/>
        <end position="430"/>
    </location>
</feature>
<evidence type="ECO:0000313" key="4">
    <source>
        <dbReference type="EMBL" id="CAF0950356.1"/>
    </source>
</evidence>
<feature type="compositionally biased region" description="Polar residues" evidence="2">
    <location>
        <begin position="370"/>
        <end position="382"/>
    </location>
</feature>
<accession>A0A819N5E3</accession>
<comment type="similarity">
    <text evidence="1">Belongs to the peptidase C1 family.</text>
</comment>
<dbReference type="PANTHER" id="PTHR12411">
    <property type="entry name" value="CYSTEINE PROTEASE FAMILY C1-RELATED"/>
    <property type="match status" value="1"/>
</dbReference>
<dbReference type="AlphaFoldDB" id="A0A819N5E3"/>
<reference evidence="5" key="1">
    <citation type="submission" date="2021-02" db="EMBL/GenBank/DDBJ databases">
        <authorList>
            <person name="Nowell W R."/>
        </authorList>
    </citation>
    <scope>NUCLEOTIDE SEQUENCE</scope>
</reference>